<name>A0A0N4W9P4_HAEPC</name>
<proteinExistence type="predicted"/>
<reference evidence="1" key="1">
    <citation type="submission" date="2017-02" db="UniProtKB">
        <authorList>
            <consortium name="WormBaseParasite"/>
        </authorList>
    </citation>
    <scope>IDENTIFICATION</scope>
</reference>
<protein>
    <submittedName>
        <fullName evidence="1">Uncharacterized protein</fullName>
    </submittedName>
</protein>
<organism evidence="1">
    <name type="scientific">Haemonchus placei</name>
    <name type="common">Barber's pole worm</name>
    <dbReference type="NCBI Taxonomy" id="6290"/>
    <lineage>
        <taxon>Eukaryota</taxon>
        <taxon>Metazoa</taxon>
        <taxon>Ecdysozoa</taxon>
        <taxon>Nematoda</taxon>
        <taxon>Chromadorea</taxon>
        <taxon>Rhabditida</taxon>
        <taxon>Rhabditina</taxon>
        <taxon>Rhabditomorpha</taxon>
        <taxon>Strongyloidea</taxon>
        <taxon>Trichostrongylidae</taxon>
        <taxon>Haemonchus</taxon>
    </lineage>
</organism>
<accession>A0A0N4W9P4</accession>
<dbReference type="AlphaFoldDB" id="A0A0N4W9P4"/>
<dbReference type="WBParaSite" id="HPLM_0000703301-mRNA-1">
    <property type="protein sequence ID" value="HPLM_0000703301-mRNA-1"/>
    <property type="gene ID" value="HPLM_0000703301"/>
</dbReference>
<sequence>MNNFNGILFGVFFDGSLRCTLCVDERLGLRVFFTGPSGPSANDPDEMDSTL</sequence>
<evidence type="ECO:0000313" key="1">
    <source>
        <dbReference type="WBParaSite" id="HPLM_0000703301-mRNA-1"/>
    </source>
</evidence>